<dbReference type="Proteomes" id="UP001148662">
    <property type="component" value="Unassembled WGS sequence"/>
</dbReference>
<dbReference type="EMBL" id="JANHOG010000121">
    <property type="protein sequence ID" value="KAJ3557930.1"/>
    <property type="molecule type" value="Genomic_DNA"/>
</dbReference>
<gene>
    <name evidence="1" type="ORF">NM688_g1208</name>
</gene>
<comment type="caution">
    <text evidence="1">The sequence shown here is derived from an EMBL/GenBank/DDBJ whole genome shotgun (WGS) entry which is preliminary data.</text>
</comment>
<proteinExistence type="predicted"/>
<evidence type="ECO:0000313" key="2">
    <source>
        <dbReference type="Proteomes" id="UP001148662"/>
    </source>
</evidence>
<reference evidence="1" key="1">
    <citation type="submission" date="2022-07" db="EMBL/GenBank/DDBJ databases">
        <title>Genome Sequence of Phlebia brevispora.</title>
        <authorList>
            <person name="Buettner E."/>
        </authorList>
    </citation>
    <scope>NUCLEOTIDE SEQUENCE</scope>
    <source>
        <strain evidence="1">MPL23</strain>
    </source>
</reference>
<protein>
    <submittedName>
        <fullName evidence="1">Uncharacterized protein</fullName>
    </submittedName>
</protein>
<evidence type="ECO:0000313" key="1">
    <source>
        <dbReference type="EMBL" id="KAJ3557930.1"/>
    </source>
</evidence>
<accession>A0ACC1TCE2</accession>
<sequence>MTTPLANPVIVAAYTADLTVNYCTYAALALAAYEHIITLQNECEFLLRRRWTAATWLLIANRYTLLGNLIAQSVPYSAQVPFYAFGCQRHHLLGRCYNSILQNFLDVFFKVLLVTSALFSALRVFALLDRAYFAAGCVLVLGLAQVGISLASAYISINKSHFHFVSTICLVQAAFRRSCLPHPCYSTVREIGGFMTRELTHLQVDLSGALASIASDVASIAMTWIKTHRHVKQAASVGIRSNFGATLLQYGTLYFVTLCVVNILPLVIFSNVSVTGWASGISVLINMLPNILISRFLINLRRVESPAHSDTSRFSHFSAPRFRVPTLPEIIGKLGECLSSDAEPDMLGNDGHDKGTPVKKDNSSIEEVPIDMA</sequence>
<organism evidence="1 2">
    <name type="scientific">Phlebia brevispora</name>
    <dbReference type="NCBI Taxonomy" id="194682"/>
    <lineage>
        <taxon>Eukaryota</taxon>
        <taxon>Fungi</taxon>
        <taxon>Dikarya</taxon>
        <taxon>Basidiomycota</taxon>
        <taxon>Agaricomycotina</taxon>
        <taxon>Agaricomycetes</taxon>
        <taxon>Polyporales</taxon>
        <taxon>Meruliaceae</taxon>
        <taxon>Phlebia</taxon>
    </lineage>
</organism>
<name>A0ACC1TCE2_9APHY</name>
<keyword evidence="2" id="KW-1185">Reference proteome</keyword>